<name>I1QYR5_ORYGL</name>
<keyword evidence="3" id="KW-0677">Repeat</keyword>
<proteinExistence type="inferred from homology"/>
<dbReference type="InterPro" id="IPR041118">
    <property type="entry name" value="Rx_N"/>
</dbReference>
<dbReference type="InterPro" id="IPR058922">
    <property type="entry name" value="WHD_DRP"/>
</dbReference>
<feature type="domain" description="Disease resistance N-terminal" evidence="10">
    <location>
        <begin position="10"/>
        <end position="94"/>
    </location>
</feature>
<reference evidence="13 14" key="2">
    <citation type="submission" date="2018-04" db="EMBL/GenBank/DDBJ databases">
        <title>OglaRS2 (Oryza glaberrima Reference Sequence Version 2).</title>
        <authorList>
            <person name="Zhang J."/>
            <person name="Kudrna D."/>
            <person name="Lee S."/>
            <person name="Talag J."/>
            <person name="Rajasekar S."/>
            <person name="Wing R.A."/>
        </authorList>
    </citation>
    <scope>NUCLEOTIDE SEQUENCE [LARGE SCALE GENOMIC DNA]</scope>
    <source>
        <strain evidence="13 14">cv. IRGC 96717</strain>
    </source>
</reference>
<evidence type="ECO:0000256" key="8">
    <source>
        <dbReference type="SAM" id="MobiDB-lite"/>
    </source>
</evidence>
<evidence type="ECO:0008006" key="15">
    <source>
        <dbReference type="Google" id="ProtNLM"/>
    </source>
</evidence>
<dbReference type="EnsemblPlants" id="ORGLA11G0065700.1">
    <property type="protein sequence ID" value="ORGLA11G0065700.1"/>
    <property type="gene ID" value="ORGLA11G0065700"/>
</dbReference>
<evidence type="ECO:0000259" key="9">
    <source>
        <dbReference type="Pfam" id="PF00931"/>
    </source>
</evidence>
<dbReference type="Gene3D" id="3.40.50.300">
    <property type="entry name" value="P-loop containing nucleotide triphosphate hydrolases"/>
    <property type="match status" value="1"/>
</dbReference>
<dbReference type="SUPFAM" id="SSF52540">
    <property type="entry name" value="P-loop containing nucleoside triphosphate hydrolases"/>
    <property type="match status" value="1"/>
</dbReference>
<evidence type="ECO:0000259" key="11">
    <source>
        <dbReference type="Pfam" id="PF23559"/>
    </source>
</evidence>
<dbReference type="HOGENOM" id="CLU_000837_25_2_1"/>
<feature type="domain" description="Disease resistance protein winged helix" evidence="11">
    <location>
        <begin position="424"/>
        <end position="495"/>
    </location>
</feature>
<evidence type="ECO:0000313" key="14">
    <source>
        <dbReference type="Proteomes" id="UP000007306"/>
    </source>
</evidence>
<evidence type="ECO:0000256" key="4">
    <source>
        <dbReference type="ARBA" id="ARBA00022741"/>
    </source>
</evidence>
<evidence type="ECO:0000256" key="3">
    <source>
        <dbReference type="ARBA" id="ARBA00022737"/>
    </source>
</evidence>
<dbReference type="RefSeq" id="XP_052135900.1">
    <property type="nucleotide sequence ID" value="XM_052279940.1"/>
</dbReference>
<dbReference type="Pfam" id="PF00931">
    <property type="entry name" value="NB-ARC"/>
    <property type="match status" value="1"/>
</dbReference>
<dbReference type="InterPro" id="IPR002182">
    <property type="entry name" value="NB-ARC"/>
</dbReference>
<dbReference type="Pfam" id="PF18052">
    <property type="entry name" value="Rx_N"/>
    <property type="match status" value="1"/>
</dbReference>
<dbReference type="KEGG" id="ogl:127754420"/>
<dbReference type="InterPro" id="IPR027417">
    <property type="entry name" value="P-loop_NTPase"/>
</dbReference>
<dbReference type="Pfam" id="PF23559">
    <property type="entry name" value="WHD_DRP"/>
    <property type="match status" value="1"/>
</dbReference>
<sequence>MEAAILSGLLKILASRMLSLVDQKYNLYKGFKGDAEFLLKELRMIAGAIDEQLLRTVSRGSVLLLSIEELRDLARDIEDCVDRIMYQKTRDQQASLFSINSVTGTSKLQLAKEMKKLRKRADEAKERRERYTVVAGHQSSPVSSDEQRCSGASDGRNLQADLVGIDLPREELLEHLKEAEPKKLKVISIVGFCGLGKTALARELYNNSGLGRSFSKQAWVSAAHGDPSKVLREIIGQLVSNPPSDASVVDLDQLIVNLTDQLTNLRYFIVIDDMRKDLWSTIESAFPKDGFSSRIVVTTTVQSVAKACSSANGYLYKIRRLDKIHSKKLFLKNACPVEYQDYIQPDSVRILKKCDGQALALLTVGQFLRKMGWPREPKCEDACNQLCNHLEDDDTLERMRQVLIHEYSTLSCHALKACLLYFGMFPSGHSIRRKRLLRRWSAEGFVEALPSGSFPDPAVENFNKLMDRNIIQPIDLSSNEEVKTCQTYGMMREFILLKSISQDFIAVFGDKKLQYQHVRRLCLQNNSAVDSSNLDIDLTLVRSLVVFGKAGKAILDFKKYQLLRVLDLEECTDLDDDHLSQVCNLFLLRYLSLGGKVTKLPEEITKLKLLETLDLRRRREVTINLSTEVIKLPYLINLLGKFKLLNKAKRLNELQKFLSENCRLQTLAGFSTDGSEGFPELMGHMKQLRKVKVWCTELSASSSGFTNLQNAIQKFIHDEQNGSNDPRSLSLNFDNCPEDFLYEIKAPCYLRSLKLHAKLLESPKFVVLLRGLQELCISSSATKLTTGLLSALSNLRKLKYLKLIADQLEEFIIKDNALPSLLSLCFVLNRPTFPVIKGNALRFLKSLQLLCKNLVGLSEININCLKRLEEVVLHPCVNKATKVTWERAAKEHPNRPKVLVLEKVDLADGGHEEDSDSTPTEIVTNKESTVAGNGADIDKQNYPTSNMSRAMVSPALTEPCSAGNGVEPSCA</sequence>
<comment type="similarity">
    <text evidence="1">Belongs to the disease resistance NB-LRR family.</text>
</comment>
<dbReference type="STRING" id="4538.I1QYR5"/>
<reference evidence="13" key="1">
    <citation type="submission" date="2015-06" db="UniProtKB">
        <authorList>
            <consortium name="EnsemblPlants"/>
        </authorList>
    </citation>
    <scope>IDENTIFICATION</scope>
</reference>
<dbReference type="GO" id="GO:0002758">
    <property type="term" value="P:innate immune response-activating signaling pathway"/>
    <property type="evidence" value="ECO:0007669"/>
    <property type="project" value="UniProtKB-ARBA"/>
</dbReference>
<dbReference type="FunFam" id="1.10.10.10:FF:000322">
    <property type="entry name" value="Probable disease resistance protein At1g63360"/>
    <property type="match status" value="1"/>
</dbReference>
<feature type="domain" description="Disease resistance R13L4/SHOC-2-like LRR" evidence="12">
    <location>
        <begin position="541"/>
        <end position="897"/>
    </location>
</feature>
<dbReference type="OMA" id="PELMGHM"/>
<evidence type="ECO:0000256" key="2">
    <source>
        <dbReference type="ARBA" id="ARBA00022614"/>
    </source>
</evidence>
<dbReference type="PRINTS" id="PR00364">
    <property type="entry name" value="DISEASERSIST"/>
</dbReference>
<organism evidence="13 14">
    <name type="scientific">Oryza glaberrima</name>
    <name type="common">African rice</name>
    <dbReference type="NCBI Taxonomy" id="4538"/>
    <lineage>
        <taxon>Eukaryota</taxon>
        <taxon>Viridiplantae</taxon>
        <taxon>Streptophyta</taxon>
        <taxon>Embryophyta</taxon>
        <taxon>Tracheophyta</taxon>
        <taxon>Spermatophyta</taxon>
        <taxon>Magnoliopsida</taxon>
        <taxon>Liliopsida</taxon>
        <taxon>Poales</taxon>
        <taxon>Poaceae</taxon>
        <taxon>BOP clade</taxon>
        <taxon>Oryzoideae</taxon>
        <taxon>Oryzeae</taxon>
        <taxon>Oryzinae</taxon>
        <taxon>Oryza</taxon>
    </lineage>
</organism>
<dbReference type="InterPro" id="IPR044974">
    <property type="entry name" value="Disease_R_plants"/>
</dbReference>
<dbReference type="GO" id="GO:0042742">
    <property type="term" value="P:defense response to bacterium"/>
    <property type="evidence" value="ECO:0007669"/>
    <property type="project" value="UniProtKB-ARBA"/>
</dbReference>
<evidence type="ECO:0000259" key="12">
    <source>
        <dbReference type="Pfam" id="PF23598"/>
    </source>
</evidence>
<evidence type="ECO:0000256" key="6">
    <source>
        <dbReference type="ARBA" id="ARBA00023054"/>
    </source>
</evidence>
<dbReference type="Gene3D" id="3.80.10.10">
    <property type="entry name" value="Ribonuclease Inhibitor"/>
    <property type="match status" value="1"/>
</dbReference>
<evidence type="ECO:0000256" key="5">
    <source>
        <dbReference type="ARBA" id="ARBA00022821"/>
    </source>
</evidence>
<dbReference type="Gene3D" id="1.10.10.10">
    <property type="entry name" value="Winged helix-like DNA-binding domain superfamily/Winged helix DNA-binding domain"/>
    <property type="match status" value="1"/>
</dbReference>
<dbReference type="GO" id="GO:0009626">
    <property type="term" value="P:plant-type hypersensitive response"/>
    <property type="evidence" value="ECO:0007669"/>
    <property type="project" value="UniProtKB-ARBA"/>
</dbReference>
<keyword evidence="6 7" id="KW-0175">Coiled coil</keyword>
<evidence type="ECO:0000259" key="10">
    <source>
        <dbReference type="Pfam" id="PF18052"/>
    </source>
</evidence>
<evidence type="ECO:0000256" key="7">
    <source>
        <dbReference type="SAM" id="Coils"/>
    </source>
</evidence>
<dbReference type="Pfam" id="PF23598">
    <property type="entry name" value="LRR_14"/>
    <property type="match status" value="1"/>
</dbReference>
<protein>
    <recommendedName>
        <fullName evidence="15">NB-ARC domain-containing protein</fullName>
    </recommendedName>
</protein>
<gene>
    <name evidence="13" type="primary">LOC127754420</name>
</gene>
<accession>I1QYR5</accession>
<dbReference type="InterPro" id="IPR032675">
    <property type="entry name" value="LRR_dom_sf"/>
</dbReference>
<dbReference type="GO" id="GO:0043531">
    <property type="term" value="F:ADP binding"/>
    <property type="evidence" value="ECO:0007669"/>
    <property type="project" value="InterPro"/>
</dbReference>
<keyword evidence="5" id="KW-0611">Plant defense</keyword>
<dbReference type="InterPro" id="IPR036388">
    <property type="entry name" value="WH-like_DNA-bd_sf"/>
</dbReference>
<feature type="region of interest" description="Disordered" evidence="8">
    <location>
        <begin position="134"/>
        <end position="153"/>
    </location>
</feature>
<keyword evidence="14" id="KW-1185">Reference proteome</keyword>
<dbReference type="Proteomes" id="UP000007306">
    <property type="component" value="Chromosome 11"/>
</dbReference>
<keyword evidence="4" id="KW-0547">Nucleotide-binding</keyword>
<dbReference type="SUPFAM" id="SSF52058">
    <property type="entry name" value="L domain-like"/>
    <property type="match status" value="1"/>
</dbReference>
<feature type="coiled-coil region" evidence="7">
    <location>
        <begin position="107"/>
        <end position="134"/>
    </location>
</feature>
<dbReference type="Gene3D" id="1.10.8.430">
    <property type="entry name" value="Helical domain of apoptotic protease-activating factors"/>
    <property type="match status" value="1"/>
</dbReference>
<dbReference type="Gramene" id="ORGLA11G0065700.1">
    <property type="protein sequence ID" value="ORGLA11G0065700.1"/>
    <property type="gene ID" value="ORGLA11G0065700"/>
</dbReference>
<dbReference type="eggNOG" id="KOG4658">
    <property type="taxonomic scope" value="Eukaryota"/>
</dbReference>
<evidence type="ECO:0000313" key="13">
    <source>
        <dbReference type="EnsemblPlants" id="ORGLA11G0065700.1"/>
    </source>
</evidence>
<dbReference type="AlphaFoldDB" id="I1QYR5"/>
<dbReference type="InterPro" id="IPR042197">
    <property type="entry name" value="Apaf_helical"/>
</dbReference>
<dbReference type="Gene3D" id="1.20.5.4130">
    <property type="match status" value="1"/>
</dbReference>
<evidence type="ECO:0000256" key="1">
    <source>
        <dbReference type="ARBA" id="ARBA00008894"/>
    </source>
</evidence>
<dbReference type="PANTHER" id="PTHR23155">
    <property type="entry name" value="DISEASE RESISTANCE PROTEIN RP"/>
    <property type="match status" value="1"/>
</dbReference>
<dbReference type="InterPro" id="IPR055414">
    <property type="entry name" value="LRR_R13L4/SHOC2-like"/>
</dbReference>
<dbReference type="GeneID" id="127754420"/>
<keyword evidence="2" id="KW-0433">Leucine-rich repeat</keyword>
<feature type="domain" description="NB-ARC" evidence="9">
    <location>
        <begin position="170"/>
        <end position="335"/>
    </location>
</feature>
<dbReference type="PANTHER" id="PTHR23155:SF1233">
    <property type="entry name" value="DISEASE RESISTANCE PROTEIN RGA4"/>
    <property type="match status" value="1"/>
</dbReference>